<dbReference type="EMBL" id="AMZH03002696">
    <property type="protein sequence ID" value="RRT74705.1"/>
    <property type="molecule type" value="Genomic_DNA"/>
</dbReference>
<accession>A0A427AEL7</accession>
<evidence type="ECO:0000313" key="2">
    <source>
        <dbReference type="Proteomes" id="UP000287651"/>
    </source>
</evidence>
<organism evidence="1 2">
    <name type="scientific">Ensete ventricosum</name>
    <name type="common">Abyssinian banana</name>
    <name type="synonym">Musa ensete</name>
    <dbReference type="NCBI Taxonomy" id="4639"/>
    <lineage>
        <taxon>Eukaryota</taxon>
        <taxon>Viridiplantae</taxon>
        <taxon>Streptophyta</taxon>
        <taxon>Embryophyta</taxon>
        <taxon>Tracheophyta</taxon>
        <taxon>Spermatophyta</taxon>
        <taxon>Magnoliopsida</taxon>
        <taxon>Liliopsida</taxon>
        <taxon>Zingiberales</taxon>
        <taxon>Musaceae</taxon>
        <taxon>Ensete</taxon>
    </lineage>
</organism>
<comment type="caution">
    <text evidence="1">The sequence shown here is derived from an EMBL/GenBank/DDBJ whole genome shotgun (WGS) entry which is preliminary data.</text>
</comment>
<protein>
    <submittedName>
        <fullName evidence="1">Uncharacterized protein</fullName>
    </submittedName>
</protein>
<sequence length="74" mass="8022">MVTESTHYLSYYSLPPTSEKAFSGFLKEGLWEGFCLLTAGGWHLRGAGSPLAFLDASGIDTKLVQLDWARVGVA</sequence>
<evidence type="ECO:0000313" key="1">
    <source>
        <dbReference type="EMBL" id="RRT74705.1"/>
    </source>
</evidence>
<name>A0A427AEL7_ENSVE</name>
<proteinExistence type="predicted"/>
<reference evidence="1 2" key="1">
    <citation type="journal article" date="2014" name="Agronomy (Basel)">
        <title>A Draft Genome Sequence for Ensete ventricosum, the Drought-Tolerant Tree Against Hunger.</title>
        <authorList>
            <person name="Harrison J."/>
            <person name="Moore K.A."/>
            <person name="Paszkiewicz K."/>
            <person name="Jones T."/>
            <person name="Grant M."/>
            <person name="Ambacheew D."/>
            <person name="Muzemil S."/>
            <person name="Studholme D.J."/>
        </authorList>
    </citation>
    <scope>NUCLEOTIDE SEQUENCE [LARGE SCALE GENOMIC DNA]</scope>
</reference>
<gene>
    <name evidence="1" type="ORF">B296_00014183</name>
</gene>
<dbReference type="Proteomes" id="UP000287651">
    <property type="component" value="Unassembled WGS sequence"/>
</dbReference>
<dbReference type="AlphaFoldDB" id="A0A427AEL7"/>